<reference evidence="3 4" key="1">
    <citation type="journal article" date="2013" name="Genome Biol.">
        <title>Genomic analysis reveals key aspects of prokaryotic symbiosis in the phototrophic consortium "Chlorochromatium aggregatum".</title>
        <authorList>
            <person name="Liu Z."/>
            <person name="Muller J."/>
            <person name="Li T."/>
            <person name="Alvey R.M."/>
            <person name="Vogl K."/>
            <person name="Frigaard N.U."/>
            <person name="Rockwell N.C."/>
            <person name="Boyd E.S."/>
            <person name="Tomsho L.P."/>
            <person name="Schuster S.C."/>
            <person name="Henke P."/>
            <person name="Rohde M."/>
            <person name="Overmann J."/>
            <person name="Bryant D.A."/>
        </authorList>
    </citation>
    <scope>NUCLEOTIDE SEQUENCE [LARGE SCALE GENOMIC DNA]</scope>
    <source>
        <strain evidence="3">CR</strain>
    </source>
</reference>
<evidence type="ECO:0008006" key="5">
    <source>
        <dbReference type="Google" id="ProtNLM"/>
    </source>
</evidence>
<dbReference type="Proteomes" id="UP000017184">
    <property type="component" value="Chromosome"/>
</dbReference>
<keyword evidence="4" id="KW-1185">Reference proteome</keyword>
<dbReference type="PATRIC" id="fig|946483.4.peg.2592"/>
<proteinExistence type="predicted"/>
<name>U5NAM4_9BURK</name>
<dbReference type="InterPro" id="IPR009362">
    <property type="entry name" value="YhcG_C"/>
</dbReference>
<gene>
    <name evidence="3" type="ORF">Cenrod_2562</name>
</gene>
<evidence type="ECO:0000313" key="4">
    <source>
        <dbReference type="Proteomes" id="UP000017184"/>
    </source>
</evidence>
<dbReference type="PANTHER" id="PTHR30547">
    <property type="entry name" value="UNCHARACTERIZED PROTEIN YHCG-RELATED"/>
    <property type="match status" value="1"/>
</dbReference>
<feature type="domain" description="YhcG PDDEXK nuclease" evidence="1">
    <location>
        <begin position="175"/>
        <end position="319"/>
    </location>
</feature>
<dbReference type="PANTHER" id="PTHR30547:SF5">
    <property type="entry name" value="NUCLEASE YHCG-RELATED"/>
    <property type="match status" value="1"/>
</dbReference>
<dbReference type="Gene3D" id="3.40.1350.10">
    <property type="match status" value="1"/>
</dbReference>
<dbReference type="RefSeq" id="WP_022776552.1">
    <property type="nucleotide sequence ID" value="NC_022576.1"/>
</dbReference>
<sequence>MATTDKAANAVALPTSGDLLATVSGLIEEARRTLVRQANSTTVLLFWRIGQRVNSDILNHQRAEYGQKIVSTLATELSASYGRSFEARNLRRMMQFAEQFPDFGIVSPLATKLSWSHVIEVLPLKTPEARLFYLHEAASRQLGKRALRELIARKTFERKEIANAQLSEACAIPLDTFKDPYLLDVLGLHDGYLETDLEAAILRQLEDFILELGGGFAFVERQKRMIIDGEDFYLDLLFFHRRLKRLVAVELKIGKFEAAHKGQMELYLGWLNRYERQEGENAPIGLILCAEKSREQIELMQLDKDSIMVAEYWTVFPERPVFEQKIHALMQSAREQVARRKTLLPHPKKEDET</sequence>
<dbReference type="InterPro" id="IPR011856">
    <property type="entry name" value="tRNA_endonuc-like_dom_sf"/>
</dbReference>
<organism evidence="3 4">
    <name type="scientific">Candidatus Symbiobacter mobilis CR</name>
    <dbReference type="NCBI Taxonomy" id="946483"/>
    <lineage>
        <taxon>Bacteria</taxon>
        <taxon>Pseudomonadati</taxon>
        <taxon>Pseudomonadota</taxon>
        <taxon>Betaproteobacteria</taxon>
        <taxon>Burkholderiales</taxon>
        <taxon>Comamonadaceae</taxon>
    </lineage>
</organism>
<dbReference type="eggNOG" id="COG4804">
    <property type="taxonomic scope" value="Bacteria"/>
</dbReference>
<dbReference type="EMBL" id="CP004885">
    <property type="protein sequence ID" value="AGX88616.1"/>
    <property type="molecule type" value="Genomic_DNA"/>
</dbReference>
<dbReference type="InterPro" id="IPR053148">
    <property type="entry name" value="PD-DEXK-like_domain"/>
</dbReference>
<evidence type="ECO:0000259" key="2">
    <source>
        <dbReference type="Pfam" id="PF17761"/>
    </source>
</evidence>
<evidence type="ECO:0000313" key="3">
    <source>
        <dbReference type="EMBL" id="AGX88616.1"/>
    </source>
</evidence>
<dbReference type="GO" id="GO:0003676">
    <property type="term" value="F:nucleic acid binding"/>
    <property type="evidence" value="ECO:0007669"/>
    <property type="project" value="InterPro"/>
</dbReference>
<dbReference type="AlphaFoldDB" id="U5NAM4"/>
<dbReference type="InterPro" id="IPR041527">
    <property type="entry name" value="YhcG_N"/>
</dbReference>
<dbReference type="Pfam" id="PF06250">
    <property type="entry name" value="YhcG_C"/>
    <property type="match status" value="1"/>
</dbReference>
<dbReference type="HOGENOM" id="CLU_046640_1_1_4"/>
<dbReference type="STRING" id="946483.Cenrod_2562"/>
<protein>
    <recommendedName>
        <fullName evidence="5">DUF1016 domain-containing protein</fullName>
    </recommendedName>
</protein>
<dbReference type="KEGG" id="cbx:Cenrod_2562"/>
<accession>U5NAM4</accession>
<evidence type="ECO:0000259" key="1">
    <source>
        <dbReference type="Pfam" id="PF06250"/>
    </source>
</evidence>
<feature type="domain" description="YhcG N-terminal" evidence="2">
    <location>
        <begin position="23"/>
        <end position="158"/>
    </location>
</feature>
<dbReference type="Pfam" id="PF17761">
    <property type="entry name" value="DUF1016_N"/>
    <property type="match status" value="1"/>
</dbReference>